<evidence type="ECO:0000313" key="2">
    <source>
        <dbReference type="Proteomes" id="UP001607303"/>
    </source>
</evidence>
<sequence>MSLTFIFKMKPCSLKSFKNYIWNCYWLTALELCDKRKASTPIVEFRINARVKISSWRNHDNLFRHFNELSIDDF</sequence>
<evidence type="ECO:0000313" key="1">
    <source>
        <dbReference type="EMBL" id="KAL2744126.1"/>
    </source>
</evidence>
<keyword evidence="2" id="KW-1185">Reference proteome</keyword>
<dbReference type="EMBL" id="JAYRBN010000051">
    <property type="protein sequence ID" value="KAL2744126.1"/>
    <property type="molecule type" value="Genomic_DNA"/>
</dbReference>
<gene>
    <name evidence="1" type="ORF">V1477_007616</name>
</gene>
<proteinExistence type="predicted"/>
<dbReference type="Proteomes" id="UP001607303">
    <property type="component" value="Unassembled WGS sequence"/>
</dbReference>
<reference evidence="1 2" key="1">
    <citation type="journal article" date="2024" name="Ann. Entomol. Soc. Am.">
        <title>Genomic analyses of the southern and eastern yellowjacket wasps (Hymenoptera: Vespidae) reveal evolutionary signatures of social life.</title>
        <authorList>
            <person name="Catto M.A."/>
            <person name="Caine P.B."/>
            <person name="Orr S.E."/>
            <person name="Hunt B.G."/>
            <person name="Goodisman M.A.D."/>
        </authorList>
    </citation>
    <scope>NUCLEOTIDE SEQUENCE [LARGE SCALE GENOMIC DNA]</scope>
    <source>
        <strain evidence="1">232</strain>
        <tissue evidence="1">Head and thorax</tissue>
    </source>
</reference>
<dbReference type="AlphaFoldDB" id="A0ABD2CGC2"/>
<comment type="caution">
    <text evidence="1">The sequence shown here is derived from an EMBL/GenBank/DDBJ whole genome shotgun (WGS) entry which is preliminary data.</text>
</comment>
<name>A0ABD2CGC2_VESMC</name>
<protein>
    <submittedName>
        <fullName evidence="1">Uncharacterized protein</fullName>
    </submittedName>
</protein>
<organism evidence="1 2">
    <name type="scientific">Vespula maculifrons</name>
    <name type="common">Eastern yellow jacket</name>
    <name type="synonym">Wasp</name>
    <dbReference type="NCBI Taxonomy" id="7453"/>
    <lineage>
        <taxon>Eukaryota</taxon>
        <taxon>Metazoa</taxon>
        <taxon>Ecdysozoa</taxon>
        <taxon>Arthropoda</taxon>
        <taxon>Hexapoda</taxon>
        <taxon>Insecta</taxon>
        <taxon>Pterygota</taxon>
        <taxon>Neoptera</taxon>
        <taxon>Endopterygota</taxon>
        <taxon>Hymenoptera</taxon>
        <taxon>Apocrita</taxon>
        <taxon>Aculeata</taxon>
        <taxon>Vespoidea</taxon>
        <taxon>Vespidae</taxon>
        <taxon>Vespinae</taxon>
        <taxon>Vespula</taxon>
    </lineage>
</organism>
<accession>A0ABD2CGC2</accession>